<dbReference type="Pfam" id="PF04791">
    <property type="entry name" value="LMBR1"/>
    <property type="match status" value="2"/>
</dbReference>
<comment type="caution">
    <text evidence="6">The sequence shown here is derived from an EMBL/GenBank/DDBJ whole genome shotgun (WGS) entry which is preliminary data.</text>
</comment>
<keyword evidence="2 5" id="KW-0812">Transmembrane</keyword>
<proteinExistence type="predicted"/>
<evidence type="ECO:0000313" key="7">
    <source>
        <dbReference type="Proteomes" id="UP001445335"/>
    </source>
</evidence>
<feature type="transmembrane region" description="Helical" evidence="5">
    <location>
        <begin position="69"/>
        <end position="96"/>
    </location>
</feature>
<evidence type="ECO:0000256" key="1">
    <source>
        <dbReference type="ARBA" id="ARBA00004141"/>
    </source>
</evidence>
<feature type="transmembrane region" description="Helical" evidence="5">
    <location>
        <begin position="285"/>
        <end position="312"/>
    </location>
</feature>
<feature type="transmembrane region" description="Helical" evidence="5">
    <location>
        <begin position="20"/>
        <end position="41"/>
    </location>
</feature>
<dbReference type="PANTHER" id="PTHR31652:SF0">
    <property type="entry name" value="LIMR FAMILY PROTEIN DDB_G0283707-RELATED"/>
    <property type="match status" value="1"/>
</dbReference>
<dbReference type="Proteomes" id="UP001445335">
    <property type="component" value="Unassembled WGS sequence"/>
</dbReference>
<name>A0AAW1QVA4_9CHLO</name>
<comment type="subcellular location">
    <subcellularLocation>
        <location evidence="1">Membrane</location>
        <topology evidence="1">Multi-pass membrane protein</topology>
    </subcellularLocation>
</comment>
<gene>
    <name evidence="6" type="ORF">WJX81_001005</name>
</gene>
<accession>A0AAW1QVA4</accession>
<keyword evidence="3 5" id="KW-1133">Transmembrane helix</keyword>
<dbReference type="AlphaFoldDB" id="A0AAW1QVA4"/>
<organism evidence="6 7">
    <name type="scientific">Elliptochloris bilobata</name>
    <dbReference type="NCBI Taxonomy" id="381761"/>
    <lineage>
        <taxon>Eukaryota</taxon>
        <taxon>Viridiplantae</taxon>
        <taxon>Chlorophyta</taxon>
        <taxon>core chlorophytes</taxon>
        <taxon>Trebouxiophyceae</taxon>
        <taxon>Trebouxiophyceae incertae sedis</taxon>
        <taxon>Elliptochloris clade</taxon>
        <taxon>Elliptochloris</taxon>
    </lineage>
</organism>
<dbReference type="GO" id="GO:0016020">
    <property type="term" value="C:membrane"/>
    <property type="evidence" value="ECO:0007669"/>
    <property type="project" value="UniProtKB-SubCell"/>
</dbReference>
<reference evidence="6 7" key="1">
    <citation type="journal article" date="2024" name="Nat. Commun.">
        <title>Phylogenomics reveals the evolutionary origins of lichenization in chlorophyte algae.</title>
        <authorList>
            <person name="Puginier C."/>
            <person name="Libourel C."/>
            <person name="Otte J."/>
            <person name="Skaloud P."/>
            <person name="Haon M."/>
            <person name="Grisel S."/>
            <person name="Petersen M."/>
            <person name="Berrin J.G."/>
            <person name="Delaux P.M."/>
            <person name="Dal Grande F."/>
            <person name="Keller J."/>
        </authorList>
    </citation>
    <scope>NUCLEOTIDE SEQUENCE [LARGE SCALE GENOMIC DNA]</scope>
    <source>
        <strain evidence="6 7">SAG 245.80</strain>
    </source>
</reference>
<keyword evidence="4 5" id="KW-0472">Membrane</keyword>
<dbReference type="EMBL" id="JALJOU010000074">
    <property type="protein sequence ID" value="KAK9825402.1"/>
    <property type="molecule type" value="Genomic_DNA"/>
</dbReference>
<dbReference type="InterPro" id="IPR006876">
    <property type="entry name" value="LMBR1-like_membr_prot"/>
</dbReference>
<sequence>MFYYEADSDATILQRWLGAAVYEVVTAVCIGCILGVCYALVGYVEYPVCDAVNGKLGADIWKQRCSFPIYIIAMSATVGWVLFMVFAGVGLVALPLDLVRSFLGRPTAVIPKSEYIKRARGLGQRAITIKGVADALRIEERELGRGFKWRGAFRRVQEQLLVLEADCKALELVFPQGEDPDYTWVATVLMFYLRLACGVIGAVLSVCWLLQVVLYLFTYPPLSPFLNALFTRLDSAFPLFGTAAFAIFCFYLIGATIKGCMRMGLRLLVFTVHPMQPGATLMSSFLFNVALVLLATNAAIQFCAQAFALYANETAIHDIWGNQILSLMGIKYLYSLHVFLYSMFVFVFAALVWLLVAPAAKWKRLTKDEKLEAAYAT</sequence>
<protein>
    <recommendedName>
        <fullName evidence="8">LMBR1-like membrane protein</fullName>
    </recommendedName>
</protein>
<evidence type="ECO:0000256" key="4">
    <source>
        <dbReference type="ARBA" id="ARBA00023136"/>
    </source>
</evidence>
<evidence type="ECO:0000256" key="3">
    <source>
        <dbReference type="ARBA" id="ARBA00022989"/>
    </source>
</evidence>
<evidence type="ECO:0000313" key="6">
    <source>
        <dbReference type="EMBL" id="KAK9825402.1"/>
    </source>
</evidence>
<feature type="transmembrane region" description="Helical" evidence="5">
    <location>
        <begin position="191"/>
        <end position="217"/>
    </location>
</feature>
<keyword evidence="7" id="KW-1185">Reference proteome</keyword>
<evidence type="ECO:0000256" key="2">
    <source>
        <dbReference type="ARBA" id="ARBA00022692"/>
    </source>
</evidence>
<dbReference type="PANTHER" id="PTHR31652">
    <property type="entry name" value="LIMR FAMILY PROTEIN DDB_G0283707-RELATED"/>
    <property type="match status" value="1"/>
</dbReference>
<evidence type="ECO:0000256" key="5">
    <source>
        <dbReference type="SAM" id="Phobius"/>
    </source>
</evidence>
<evidence type="ECO:0008006" key="8">
    <source>
        <dbReference type="Google" id="ProtNLM"/>
    </source>
</evidence>
<feature type="transmembrane region" description="Helical" evidence="5">
    <location>
        <begin position="237"/>
        <end position="257"/>
    </location>
</feature>
<feature type="transmembrane region" description="Helical" evidence="5">
    <location>
        <begin position="332"/>
        <end position="357"/>
    </location>
</feature>